<keyword evidence="3 7" id="KW-0812">Transmembrane</keyword>
<dbReference type="EMBL" id="PGLV01000001">
    <property type="protein sequence ID" value="POZ55464.1"/>
    <property type="molecule type" value="Genomic_DNA"/>
</dbReference>
<evidence type="ECO:0000259" key="8">
    <source>
        <dbReference type="Pfam" id="PF03188"/>
    </source>
</evidence>
<evidence type="ECO:0000256" key="2">
    <source>
        <dbReference type="ARBA" id="ARBA00022448"/>
    </source>
</evidence>
<evidence type="ECO:0000313" key="10">
    <source>
        <dbReference type="Proteomes" id="UP000237319"/>
    </source>
</evidence>
<evidence type="ECO:0000256" key="3">
    <source>
        <dbReference type="ARBA" id="ARBA00022692"/>
    </source>
</evidence>
<accession>A0A2S5CXC7</accession>
<evidence type="ECO:0000313" key="9">
    <source>
        <dbReference type="EMBL" id="POZ55464.1"/>
    </source>
</evidence>
<dbReference type="InterPro" id="IPR023813">
    <property type="entry name" value="HsmA-like"/>
</dbReference>
<gene>
    <name evidence="9" type="ORF">LYSIN_00247</name>
</gene>
<name>A0A2S5CXC7_LYSSH</name>
<reference evidence="9 10" key="1">
    <citation type="submission" date="2017-11" db="EMBL/GenBank/DDBJ databases">
        <title>Genome sequence of Lysinibacillus sphaericus, a lignin-degrading bacteria isolated from municipal solid waste soil.</title>
        <authorList>
            <person name="Persinoti G.F."/>
            <person name="Paixao D.A."/>
            <person name="Bugg T.D."/>
            <person name="Squina F.M."/>
        </authorList>
    </citation>
    <scope>NUCLEOTIDE SEQUENCE [LARGE SCALE GENOMIC DNA]</scope>
    <source>
        <strain evidence="9 10">A1</strain>
    </source>
</reference>
<sequence>MNRVIEMLIVATIFITAALIFYSVGVWSEKFQKTLKLWHVIIFWIGFICDTLGTTLMEKMATEGFLFSFHGVTGLLAIVLMLFHAIWASVVLVKNDSKMKHKFHKLSMVVWFIWLIPYISGMIFGMINKF</sequence>
<organism evidence="9 10">
    <name type="scientific">Lysinibacillus sphaericus</name>
    <name type="common">Bacillus sphaericus</name>
    <dbReference type="NCBI Taxonomy" id="1421"/>
    <lineage>
        <taxon>Bacteria</taxon>
        <taxon>Bacillati</taxon>
        <taxon>Bacillota</taxon>
        <taxon>Bacilli</taxon>
        <taxon>Bacillales</taxon>
        <taxon>Bacillaceae</taxon>
        <taxon>Lysinibacillus</taxon>
    </lineage>
</organism>
<keyword evidence="2" id="KW-0813">Transport</keyword>
<dbReference type="Pfam" id="PF03188">
    <property type="entry name" value="Cytochrom_B561"/>
    <property type="match status" value="1"/>
</dbReference>
<comment type="subcellular location">
    <subcellularLocation>
        <location evidence="1">Membrane</location>
    </subcellularLocation>
</comment>
<feature type="transmembrane region" description="Helical" evidence="7">
    <location>
        <begin position="108"/>
        <end position="127"/>
    </location>
</feature>
<protein>
    <recommendedName>
        <fullName evidence="8">Cytochrome b561 domain-containing protein</fullName>
    </recommendedName>
</protein>
<keyword evidence="4" id="KW-0249">Electron transport</keyword>
<proteinExistence type="predicted"/>
<feature type="transmembrane region" description="Helical" evidence="7">
    <location>
        <begin position="37"/>
        <end position="57"/>
    </location>
</feature>
<feature type="transmembrane region" description="Helical" evidence="7">
    <location>
        <begin position="64"/>
        <end position="88"/>
    </location>
</feature>
<dbReference type="Proteomes" id="UP000237319">
    <property type="component" value="Unassembled WGS sequence"/>
</dbReference>
<dbReference type="NCBIfam" id="TIGR03987">
    <property type="entry name" value="HsmA family protein"/>
    <property type="match status" value="1"/>
</dbReference>
<dbReference type="InterPro" id="IPR006593">
    <property type="entry name" value="Cyt_b561/ferric_Rdtase_TM"/>
</dbReference>
<evidence type="ECO:0000256" key="5">
    <source>
        <dbReference type="ARBA" id="ARBA00022989"/>
    </source>
</evidence>
<keyword evidence="10" id="KW-1185">Reference proteome</keyword>
<feature type="transmembrane region" description="Helical" evidence="7">
    <location>
        <begin position="7"/>
        <end position="25"/>
    </location>
</feature>
<dbReference type="GO" id="GO:0016020">
    <property type="term" value="C:membrane"/>
    <property type="evidence" value="ECO:0007669"/>
    <property type="project" value="UniProtKB-SubCell"/>
</dbReference>
<keyword evidence="5 7" id="KW-1133">Transmembrane helix</keyword>
<evidence type="ECO:0000256" key="4">
    <source>
        <dbReference type="ARBA" id="ARBA00022982"/>
    </source>
</evidence>
<dbReference type="AlphaFoldDB" id="A0A2S5CXC7"/>
<keyword evidence="6 7" id="KW-0472">Membrane</keyword>
<evidence type="ECO:0000256" key="7">
    <source>
        <dbReference type="SAM" id="Phobius"/>
    </source>
</evidence>
<evidence type="ECO:0000256" key="6">
    <source>
        <dbReference type="ARBA" id="ARBA00023136"/>
    </source>
</evidence>
<comment type="caution">
    <text evidence="9">The sequence shown here is derived from an EMBL/GenBank/DDBJ whole genome shotgun (WGS) entry which is preliminary data.</text>
</comment>
<evidence type="ECO:0000256" key="1">
    <source>
        <dbReference type="ARBA" id="ARBA00004370"/>
    </source>
</evidence>
<feature type="domain" description="Cytochrome b561" evidence="8">
    <location>
        <begin position="7"/>
        <end position="110"/>
    </location>
</feature>